<accession>A0A9P0G459</accession>
<dbReference type="InterPro" id="IPR038765">
    <property type="entry name" value="Papain-like_cys_pep_sf"/>
</dbReference>
<feature type="domain" description="Peptidase C1A papain C-terminal" evidence="8">
    <location>
        <begin position="111"/>
        <end position="355"/>
    </location>
</feature>
<dbReference type="KEGG" id="btab:109037261"/>
<keyword evidence="4" id="KW-0378">Hydrolase</keyword>
<dbReference type="EMBL" id="OU963863">
    <property type="protein sequence ID" value="CAH0765197.1"/>
    <property type="molecule type" value="Genomic_DNA"/>
</dbReference>
<dbReference type="InterPro" id="IPR000668">
    <property type="entry name" value="Peptidase_C1A_C"/>
</dbReference>
<dbReference type="Proteomes" id="UP001152759">
    <property type="component" value="Chromosome 2"/>
</dbReference>
<evidence type="ECO:0000256" key="1">
    <source>
        <dbReference type="ARBA" id="ARBA00008455"/>
    </source>
</evidence>
<evidence type="ECO:0000256" key="3">
    <source>
        <dbReference type="ARBA" id="ARBA00022729"/>
    </source>
</evidence>
<dbReference type="PANTHER" id="PTHR12411">
    <property type="entry name" value="CYSTEINE PROTEASE FAMILY C1-RELATED"/>
    <property type="match status" value="1"/>
</dbReference>
<keyword evidence="10" id="KW-1185">Reference proteome</keyword>
<keyword evidence="6" id="KW-1015">Disulfide bond</keyword>
<proteinExistence type="inferred from homology"/>
<keyword evidence="2" id="KW-0645">Protease</keyword>
<reference evidence="9" key="1">
    <citation type="submission" date="2021-12" db="EMBL/GenBank/DDBJ databases">
        <authorList>
            <person name="King R."/>
        </authorList>
    </citation>
    <scope>NUCLEOTIDE SEQUENCE</scope>
</reference>
<dbReference type="Gene3D" id="3.90.70.10">
    <property type="entry name" value="Cysteine proteinases"/>
    <property type="match status" value="1"/>
</dbReference>
<dbReference type="GO" id="GO:0004197">
    <property type="term" value="F:cysteine-type endopeptidase activity"/>
    <property type="evidence" value="ECO:0007669"/>
    <property type="project" value="InterPro"/>
</dbReference>
<dbReference type="Pfam" id="PF08127">
    <property type="entry name" value="Propeptide_C1"/>
    <property type="match status" value="1"/>
</dbReference>
<organism evidence="9 10">
    <name type="scientific">Bemisia tabaci</name>
    <name type="common">Sweetpotato whitefly</name>
    <name type="synonym">Aleurodes tabaci</name>
    <dbReference type="NCBI Taxonomy" id="7038"/>
    <lineage>
        <taxon>Eukaryota</taxon>
        <taxon>Metazoa</taxon>
        <taxon>Ecdysozoa</taxon>
        <taxon>Arthropoda</taxon>
        <taxon>Hexapoda</taxon>
        <taxon>Insecta</taxon>
        <taxon>Pterygota</taxon>
        <taxon>Neoptera</taxon>
        <taxon>Paraneoptera</taxon>
        <taxon>Hemiptera</taxon>
        <taxon>Sternorrhyncha</taxon>
        <taxon>Aleyrodoidea</taxon>
        <taxon>Aleyrodidae</taxon>
        <taxon>Aleyrodinae</taxon>
        <taxon>Bemisia</taxon>
    </lineage>
</organism>
<dbReference type="SMART" id="SM00645">
    <property type="entry name" value="Pept_C1"/>
    <property type="match status" value="1"/>
</dbReference>
<evidence type="ECO:0000259" key="8">
    <source>
        <dbReference type="SMART" id="SM00645"/>
    </source>
</evidence>
<protein>
    <recommendedName>
        <fullName evidence="8">Peptidase C1A papain C-terminal domain-containing protein</fullName>
    </recommendedName>
</protein>
<keyword evidence="3" id="KW-0732">Signal</keyword>
<keyword evidence="5" id="KW-0788">Thiol protease</keyword>
<dbReference type="InterPro" id="IPR013128">
    <property type="entry name" value="Peptidase_C1A"/>
</dbReference>
<dbReference type="GO" id="GO:0006508">
    <property type="term" value="P:proteolysis"/>
    <property type="evidence" value="ECO:0007669"/>
    <property type="project" value="UniProtKB-KW"/>
</dbReference>
<feature type="compositionally biased region" description="Basic residues" evidence="7">
    <location>
        <begin position="20"/>
        <end position="32"/>
    </location>
</feature>
<name>A0A9P0G459_BEMTA</name>
<evidence type="ECO:0000256" key="2">
    <source>
        <dbReference type="ARBA" id="ARBA00022670"/>
    </source>
</evidence>
<dbReference type="Pfam" id="PF00112">
    <property type="entry name" value="Peptidase_C1"/>
    <property type="match status" value="1"/>
</dbReference>
<evidence type="ECO:0000256" key="5">
    <source>
        <dbReference type="ARBA" id="ARBA00022807"/>
    </source>
</evidence>
<evidence type="ECO:0000256" key="7">
    <source>
        <dbReference type="SAM" id="MobiDB-lite"/>
    </source>
</evidence>
<evidence type="ECO:0000313" key="10">
    <source>
        <dbReference type="Proteomes" id="UP001152759"/>
    </source>
</evidence>
<comment type="similarity">
    <text evidence="1">Belongs to the peptidase C1 family.</text>
</comment>
<dbReference type="SUPFAM" id="SSF54001">
    <property type="entry name" value="Cysteine proteinases"/>
    <property type="match status" value="1"/>
</dbReference>
<evidence type="ECO:0000256" key="6">
    <source>
        <dbReference type="ARBA" id="ARBA00023157"/>
    </source>
</evidence>
<evidence type="ECO:0000313" key="9">
    <source>
        <dbReference type="EMBL" id="CAH0765197.1"/>
    </source>
</evidence>
<evidence type="ECO:0000256" key="4">
    <source>
        <dbReference type="ARBA" id="ARBA00022801"/>
    </source>
</evidence>
<feature type="region of interest" description="Disordered" evidence="7">
    <location>
        <begin position="1"/>
        <end position="32"/>
    </location>
</feature>
<gene>
    <name evidence="9" type="ORF">BEMITA_LOCUS3456</name>
</gene>
<sequence length="373" mass="41441">MMDSSAEAPEVEEEEEGGAKRGRTNGRHRDRLKLRNTNSTWVSDKFIAAINSKQTEWKAGRNFRADIRSKVLKRLVGERLGSSISWSQKFHSILPSAWTTLKGALMSYTVTPESYDLRDETDCVMRPLDTGLAATSWALSTAQSVEDRWCGTMSASRERTFSSQYLINCCDACTDQSSTNAGSPMEAYNFMQRIGIPGKDCKPYSSSPVMRTLGADAVSTKVRVPRIVNGCSSECDESDLPFVFTDLCKIRSFHYIVPGWASSIKHEIRNRGSVTAEVTVYTDFLNYKEGVYSPVEGAEPFGDLTLRLIGWNGSHSQLHWLAVGVWGRKWGDRGMVKLKAFDPRLNMESRVSVGTVDGAQCKEAQQPEVTGSP</sequence>
<dbReference type="AlphaFoldDB" id="A0A9P0G459"/>
<dbReference type="InterPro" id="IPR012599">
    <property type="entry name" value="Propeptide_C1A"/>
</dbReference>